<accession>A0A7E4V8B6</accession>
<evidence type="ECO:0000313" key="1">
    <source>
        <dbReference type="Proteomes" id="UP000492821"/>
    </source>
</evidence>
<reference evidence="2" key="2">
    <citation type="submission" date="2020-10" db="UniProtKB">
        <authorList>
            <consortium name="WormBaseParasite"/>
        </authorList>
    </citation>
    <scope>IDENTIFICATION</scope>
</reference>
<evidence type="ECO:0000313" key="2">
    <source>
        <dbReference type="WBParaSite" id="Pan_g17718.t1"/>
    </source>
</evidence>
<name>A0A7E4V8B6_PANRE</name>
<dbReference type="WBParaSite" id="Pan_g17718.t1">
    <property type="protein sequence ID" value="Pan_g17718.t1"/>
    <property type="gene ID" value="Pan_g17718"/>
</dbReference>
<protein>
    <submittedName>
        <fullName evidence="2">FTH domain-containing protein</fullName>
    </submittedName>
</protein>
<dbReference type="AlphaFoldDB" id="A0A7E4V8B6"/>
<keyword evidence="1" id="KW-1185">Reference proteome</keyword>
<organism evidence="1 2">
    <name type="scientific">Panagrellus redivivus</name>
    <name type="common">Microworm</name>
    <dbReference type="NCBI Taxonomy" id="6233"/>
    <lineage>
        <taxon>Eukaryota</taxon>
        <taxon>Metazoa</taxon>
        <taxon>Ecdysozoa</taxon>
        <taxon>Nematoda</taxon>
        <taxon>Chromadorea</taxon>
        <taxon>Rhabditida</taxon>
        <taxon>Tylenchina</taxon>
        <taxon>Panagrolaimomorpha</taxon>
        <taxon>Panagrolaimoidea</taxon>
        <taxon>Panagrolaimidae</taxon>
        <taxon>Panagrellus</taxon>
    </lineage>
</organism>
<proteinExistence type="predicted"/>
<sequence length="290" mass="32818">MPYPIAKLAYGLRSRLSELTTKRERYDLQIAAGGASICPAKLQQVYRKDEQYAFDYKDAKLTVFELLLDNDKTSRLCHFDNDSPLHYAAHVTFSSMDLQCLSSDVFDHFLFGHGLTLRSRLCRISKQFLNRMSDVVIGTVVRSLEIGIIIDDDSTKLTFNDILTAFPNVEELIMDVKELSLSWMSEVKQLKKSKLTSLNLTGLAEQVSLFTVDGVIDILKAQNKGFLLDLLCDAFNPNSVPHTSDIPSCSPFEKLKQAFEKLPQGKIGLETTRVRFTDMDYETGFAYFLP</sequence>
<dbReference type="Proteomes" id="UP000492821">
    <property type="component" value="Unassembled WGS sequence"/>
</dbReference>
<reference evidence="1" key="1">
    <citation type="journal article" date="2013" name="Genetics">
        <title>The draft genome and transcriptome of Panagrellus redivivus are shaped by the harsh demands of a free-living lifestyle.</title>
        <authorList>
            <person name="Srinivasan J."/>
            <person name="Dillman A.R."/>
            <person name="Macchietto M.G."/>
            <person name="Heikkinen L."/>
            <person name="Lakso M."/>
            <person name="Fracchia K.M."/>
            <person name="Antoshechkin I."/>
            <person name="Mortazavi A."/>
            <person name="Wong G."/>
            <person name="Sternberg P.W."/>
        </authorList>
    </citation>
    <scope>NUCLEOTIDE SEQUENCE [LARGE SCALE GENOMIC DNA]</scope>
    <source>
        <strain evidence="1">MT8872</strain>
    </source>
</reference>